<evidence type="ECO:0000313" key="2">
    <source>
        <dbReference type="EMBL" id="KKY17474.1"/>
    </source>
</evidence>
<name>A0A0G2E428_PHACM</name>
<evidence type="ECO:0000313" key="3">
    <source>
        <dbReference type="Proteomes" id="UP000053317"/>
    </source>
</evidence>
<reference evidence="2 3" key="2">
    <citation type="submission" date="2015-05" db="EMBL/GenBank/DDBJ databases">
        <authorList>
            <person name="Morales-Cruz A."/>
            <person name="Amrine K.C."/>
            <person name="Cantu D."/>
        </authorList>
    </citation>
    <scope>NUCLEOTIDE SEQUENCE [LARGE SCALE GENOMIC DNA]</scope>
    <source>
        <strain evidence="2">UCRPC4</strain>
    </source>
</reference>
<organism evidence="2 3">
    <name type="scientific">Phaeomoniella chlamydospora</name>
    <name type="common">Phaeoacremonium chlamydosporum</name>
    <dbReference type="NCBI Taxonomy" id="158046"/>
    <lineage>
        <taxon>Eukaryota</taxon>
        <taxon>Fungi</taxon>
        <taxon>Dikarya</taxon>
        <taxon>Ascomycota</taxon>
        <taxon>Pezizomycotina</taxon>
        <taxon>Eurotiomycetes</taxon>
        <taxon>Chaetothyriomycetidae</taxon>
        <taxon>Phaeomoniellales</taxon>
        <taxon>Phaeomoniellaceae</taxon>
        <taxon>Phaeomoniella</taxon>
    </lineage>
</organism>
<sequence>MPDVIRRHPSRPFYQQTYQPQLRDPVQRFTYIDGVKTSIDTQIDEKITINPRDSRGPQSLHIHRYLEAPKAKSAPHYLLGSHSSPTKRTTTSRDNRLPGVNMGFTNDPFIRGAPAIVHHSKDIVFSGVNPIIRRGKHFILPLYLSGLPLDSVPDSGSELNAISLIALKKLKLKAEAVWGSDDDQVQMANHSLDAALCQIRLNIQIPSPRSRPIDAQTWTFHVFAKLADGVKVIMGQKFLETYRIFTDMSHCLRERAAYTGQNTPLCMSIGLTKRASVRMRVYLDQNLVLALADTGSDINLVSRTCARRLRLQISPLLQEENSCVQFANGTLGRISGKVLVTFNAFEDPSKNLPAPTLEGRKAMAISNLVESGLPTNESTHDEVTVVKEGGPFDNRITLFVLDELPHDVTLSQELLYSMDAFNRHTSAFVTVDTAATAKEFYTIFWYKGKKCQTSLSGKDNPSIGYPPLSLSE</sequence>
<dbReference type="Gene3D" id="2.40.70.10">
    <property type="entry name" value="Acid Proteases"/>
    <property type="match status" value="2"/>
</dbReference>
<dbReference type="AlphaFoldDB" id="A0A0G2E428"/>
<dbReference type="CDD" id="cd00303">
    <property type="entry name" value="retropepsin_like"/>
    <property type="match status" value="1"/>
</dbReference>
<protein>
    <submittedName>
        <fullName evidence="2">Uncharacterized protein</fullName>
    </submittedName>
</protein>
<accession>A0A0G2E428</accession>
<dbReference type="OrthoDB" id="6079484at2759"/>
<dbReference type="InterPro" id="IPR021109">
    <property type="entry name" value="Peptidase_aspartic_dom_sf"/>
</dbReference>
<gene>
    <name evidence="2" type="ORF">UCRPC4_g05535</name>
</gene>
<feature type="region of interest" description="Disordered" evidence="1">
    <location>
        <begin position="76"/>
        <end position="100"/>
    </location>
</feature>
<reference evidence="2 3" key="1">
    <citation type="submission" date="2015-05" db="EMBL/GenBank/DDBJ databases">
        <title>Distinctive expansion of gene families associated with plant cell wall degradation and secondary metabolism in the genomes of grapevine trunk pathogens.</title>
        <authorList>
            <person name="Lawrence D.P."/>
            <person name="Travadon R."/>
            <person name="Rolshausen P.E."/>
            <person name="Baumgartner K."/>
        </authorList>
    </citation>
    <scope>NUCLEOTIDE SEQUENCE [LARGE SCALE GENOMIC DNA]</scope>
    <source>
        <strain evidence="2">UCRPC4</strain>
    </source>
</reference>
<dbReference type="EMBL" id="LCWF01000145">
    <property type="protein sequence ID" value="KKY17474.1"/>
    <property type="molecule type" value="Genomic_DNA"/>
</dbReference>
<dbReference type="Proteomes" id="UP000053317">
    <property type="component" value="Unassembled WGS sequence"/>
</dbReference>
<proteinExistence type="predicted"/>
<evidence type="ECO:0000256" key="1">
    <source>
        <dbReference type="SAM" id="MobiDB-lite"/>
    </source>
</evidence>
<comment type="caution">
    <text evidence="2">The sequence shown here is derived from an EMBL/GenBank/DDBJ whole genome shotgun (WGS) entry which is preliminary data.</text>
</comment>
<keyword evidence="3" id="KW-1185">Reference proteome</keyword>